<name>A0A182IFI9_ANOAR</name>
<evidence type="ECO:0000313" key="3">
    <source>
        <dbReference type="Proteomes" id="UP000075840"/>
    </source>
</evidence>
<feature type="compositionally biased region" description="Basic residues" evidence="1">
    <location>
        <begin position="65"/>
        <end position="78"/>
    </location>
</feature>
<protein>
    <submittedName>
        <fullName evidence="2">Uncharacterized protein</fullName>
    </submittedName>
</protein>
<reference evidence="2" key="1">
    <citation type="submission" date="2022-08" db="UniProtKB">
        <authorList>
            <consortium name="EnsemblMetazoa"/>
        </authorList>
    </citation>
    <scope>IDENTIFICATION</scope>
    <source>
        <strain evidence="2">Dongola</strain>
    </source>
</reference>
<feature type="region of interest" description="Disordered" evidence="1">
    <location>
        <begin position="52"/>
        <end position="86"/>
    </location>
</feature>
<dbReference type="VEuPathDB" id="VectorBase:AARA014255"/>
<dbReference type="EnsemblMetazoa" id="AARA014255-RA">
    <property type="protein sequence ID" value="AARA014255-PA"/>
    <property type="gene ID" value="AARA014255"/>
</dbReference>
<sequence>MVGGHIKTPLGDAARGCSTPHRIAHIEHRNELEEPRNHYPLGDIRTSYECASVSPAGGQKEPTANRRRRVVQMKRSHPPRGLVKVW</sequence>
<evidence type="ECO:0000313" key="2">
    <source>
        <dbReference type="EnsemblMetazoa" id="AARA014255-PA"/>
    </source>
</evidence>
<organism evidence="2 3">
    <name type="scientific">Anopheles arabiensis</name>
    <name type="common">Mosquito</name>
    <dbReference type="NCBI Taxonomy" id="7173"/>
    <lineage>
        <taxon>Eukaryota</taxon>
        <taxon>Metazoa</taxon>
        <taxon>Ecdysozoa</taxon>
        <taxon>Arthropoda</taxon>
        <taxon>Hexapoda</taxon>
        <taxon>Insecta</taxon>
        <taxon>Pterygota</taxon>
        <taxon>Neoptera</taxon>
        <taxon>Endopterygota</taxon>
        <taxon>Diptera</taxon>
        <taxon>Nematocera</taxon>
        <taxon>Culicoidea</taxon>
        <taxon>Culicidae</taxon>
        <taxon>Anophelinae</taxon>
        <taxon>Anopheles</taxon>
    </lineage>
</organism>
<evidence type="ECO:0000256" key="1">
    <source>
        <dbReference type="SAM" id="MobiDB-lite"/>
    </source>
</evidence>
<dbReference type="EMBL" id="APCN01001890">
    <property type="status" value="NOT_ANNOTATED_CDS"/>
    <property type="molecule type" value="Genomic_DNA"/>
</dbReference>
<accession>A0A182IFI9</accession>
<dbReference type="Proteomes" id="UP000075840">
    <property type="component" value="Unassembled WGS sequence"/>
</dbReference>
<proteinExistence type="predicted"/>
<dbReference type="AlphaFoldDB" id="A0A182IFI9"/>
<keyword evidence="3" id="KW-1185">Reference proteome</keyword>